<dbReference type="Proteomes" id="UP000597656">
    <property type="component" value="Unassembled WGS sequence"/>
</dbReference>
<name>A0ABQ2HUJ1_9PSEU</name>
<comment type="caution">
    <text evidence="1">The sequence shown here is derived from an EMBL/GenBank/DDBJ whole genome shotgun (WGS) entry which is preliminary data.</text>
</comment>
<proteinExistence type="predicted"/>
<sequence>MGTVLVVVPLVLTQRVSKMGLGPDQCAVQKLAAQRLDPAFHDRVHAGHPDAGQDRRDPGAAEDLVDQCGVLAAAITDEEPDLCEAAGVFEVQQEISDGLCHPGMCGVRGCAEMRTRLPAW</sequence>
<protein>
    <submittedName>
        <fullName evidence="1">Uncharacterized protein</fullName>
    </submittedName>
</protein>
<dbReference type="EMBL" id="BMNC01000003">
    <property type="protein sequence ID" value="GGM90438.1"/>
    <property type="molecule type" value="Genomic_DNA"/>
</dbReference>
<keyword evidence="2" id="KW-1185">Reference proteome</keyword>
<evidence type="ECO:0000313" key="2">
    <source>
        <dbReference type="Proteomes" id="UP000597656"/>
    </source>
</evidence>
<organism evidence="1 2">
    <name type="scientific">Lentzea pudingi</name>
    <dbReference type="NCBI Taxonomy" id="1789439"/>
    <lineage>
        <taxon>Bacteria</taxon>
        <taxon>Bacillati</taxon>
        <taxon>Actinomycetota</taxon>
        <taxon>Actinomycetes</taxon>
        <taxon>Pseudonocardiales</taxon>
        <taxon>Pseudonocardiaceae</taxon>
        <taxon>Lentzea</taxon>
    </lineage>
</organism>
<gene>
    <name evidence="1" type="ORF">GCM10011609_29290</name>
</gene>
<evidence type="ECO:0000313" key="1">
    <source>
        <dbReference type="EMBL" id="GGM90438.1"/>
    </source>
</evidence>
<reference evidence="2" key="1">
    <citation type="journal article" date="2019" name="Int. J. Syst. Evol. Microbiol.">
        <title>The Global Catalogue of Microorganisms (GCM) 10K type strain sequencing project: providing services to taxonomists for standard genome sequencing and annotation.</title>
        <authorList>
            <consortium name="The Broad Institute Genomics Platform"/>
            <consortium name="The Broad Institute Genome Sequencing Center for Infectious Disease"/>
            <person name="Wu L."/>
            <person name="Ma J."/>
        </authorList>
    </citation>
    <scope>NUCLEOTIDE SEQUENCE [LARGE SCALE GENOMIC DNA]</scope>
    <source>
        <strain evidence="2">CGMCC 4.7319</strain>
    </source>
</reference>
<accession>A0ABQ2HUJ1</accession>